<dbReference type="EMBL" id="JAFHLR010000002">
    <property type="protein sequence ID" value="KAG5488214.1"/>
    <property type="molecule type" value="Genomic_DNA"/>
</dbReference>
<dbReference type="RefSeq" id="XP_067066262.1">
    <property type="nucleotide sequence ID" value="XM_067210064.1"/>
</dbReference>
<dbReference type="SMR" id="A0A836HB75"/>
<gene>
    <name evidence="1" type="ORF">LSCM4_08194</name>
</gene>
<dbReference type="GeneID" id="92363998"/>
<evidence type="ECO:0000313" key="2">
    <source>
        <dbReference type="Proteomes" id="UP000674143"/>
    </source>
</evidence>
<protein>
    <submittedName>
        <fullName evidence="1">Uncharacterized protein</fullName>
    </submittedName>
</protein>
<keyword evidence="2" id="KW-1185">Reference proteome</keyword>
<dbReference type="AlphaFoldDB" id="A0A836HB75"/>
<accession>A0A836HB75</accession>
<comment type="caution">
    <text evidence="1">The sequence shown here is derived from an EMBL/GenBank/DDBJ whole genome shotgun (WGS) entry which is preliminary data.</text>
</comment>
<proteinExistence type="predicted"/>
<evidence type="ECO:0000313" key="1">
    <source>
        <dbReference type="EMBL" id="KAG5488214.1"/>
    </source>
</evidence>
<reference evidence="2" key="2">
    <citation type="journal article" date="2021" name="Sci. Data">
        <title>Chromosome-scale genome sequencing, assembly and annotation of six genomes from subfamily Leishmaniinae.</title>
        <authorList>
            <person name="Almutairi H."/>
            <person name="Urbaniak M.D."/>
            <person name="Bates M.D."/>
            <person name="Jariyapan N."/>
            <person name="Kwakye-Nuako G."/>
            <person name="Thomaz Soccol V."/>
            <person name="Al-Salem W.S."/>
            <person name="Dillon R.J."/>
            <person name="Bates P.A."/>
            <person name="Gatherer D."/>
        </authorList>
    </citation>
    <scope>NUCLEOTIDE SEQUENCE [LARGE SCALE GENOMIC DNA]</scope>
</reference>
<organism evidence="1 2">
    <name type="scientific">Leishmania orientalis</name>
    <dbReference type="NCBI Taxonomy" id="2249476"/>
    <lineage>
        <taxon>Eukaryota</taxon>
        <taxon>Discoba</taxon>
        <taxon>Euglenozoa</taxon>
        <taxon>Kinetoplastea</taxon>
        <taxon>Metakinetoplastina</taxon>
        <taxon>Trypanosomatida</taxon>
        <taxon>Trypanosomatidae</taxon>
        <taxon>Leishmaniinae</taxon>
        <taxon>Leishmania</taxon>
    </lineage>
</organism>
<name>A0A836HB75_9TRYP</name>
<sequence length="199" mass="21979">MPLKEISDTVYRDEEVRAVAAATDEGDSDDQSVEDYAVDYKLPPLTSDSRLADEVAAIVACMAKMNESVKVMCDTEAALPSASAAPWWSSALRMWDMKASAARLGYHARTALSWSHSSLEQLLLQAVITTRQWTRARSSFSRSTTDKGSRLDCAMASRPSRSCRRTSPIARGAYRRSWRCCSRSASGPLRRSKGTRESS</sequence>
<dbReference type="Proteomes" id="UP000674143">
    <property type="component" value="Unassembled WGS sequence"/>
</dbReference>
<dbReference type="KEGG" id="loi:92363998"/>
<reference evidence="2" key="1">
    <citation type="journal article" date="2021" name="Microbiol. Resour. Announc.">
        <title>LGAAP: Leishmaniinae Genome Assembly and Annotation Pipeline.</title>
        <authorList>
            <person name="Almutairi H."/>
            <person name="Urbaniak M.D."/>
            <person name="Bates M.D."/>
            <person name="Jariyapan N."/>
            <person name="Kwakye-Nuako G."/>
            <person name="Thomaz-Soccol V."/>
            <person name="Al-Salem W.S."/>
            <person name="Dillon R.J."/>
            <person name="Bates P.A."/>
            <person name="Gatherer D."/>
        </authorList>
    </citation>
    <scope>NUCLEOTIDE SEQUENCE [LARGE SCALE GENOMIC DNA]</scope>
</reference>